<evidence type="ECO:0000256" key="1">
    <source>
        <dbReference type="SAM" id="MobiDB-lite"/>
    </source>
</evidence>
<organism evidence="2">
    <name type="scientific">uncultured Chloroflexia bacterium</name>
    <dbReference type="NCBI Taxonomy" id="1672391"/>
    <lineage>
        <taxon>Bacteria</taxon>
        <taxon>Bacillati</taxon>
        <taxon>Chloroflexota</taxon>
        <taxon>Chloroflexia</taxon>
        <taxon>environmental samples</taxon>
    </lineage>
</organism>
<gene>
    <name evidence="2" type="ORF">AVDCRST_MAG93-8098</name>
</gene>
<dbReference type="EMBL" id="CADCTR010002729">
    <property type="protein sequence ID" value="CAA9367512.1"/>
    <property type="molecule type" value="Genomic_DNA"/>
</dbReference>
<proteinExistence type="predicted"/>
<dbReference type="AlphaFoldDB" id="A0A6J4MY08"/>
<accession>A0A6J4MY08</accession>
<feature type="non-terminal residue" evidence="2">
    <location>
        <position position="1"/>
    </location>
</feature>
<name>A0A6J4MY08_9CHLR</name>
<reference evidence="2" key="1">
    <citation type="submission" date="2020-02" db="EMBL/GenBank/DDBJ databases">
        <authorList>
            <person name="Meier V. D."/>
        </authorList>
    </citation>
    <scope>NUCLEOTIDE SEQUENCE</scope>
    <source>
        <strain evidence="2">AVDCRST_MAG93</strain>
    </source>
</reference>
<sequence>SRSAQGRSGSLPTGSPRYSMC</sequence>
<feature type="region of interest" description="Disordered" evidence="1">
    <location>
        <begin position="1"/>
        <end position="21"/>
    </location>
</feature>
<feature type="compositionally biased region" description="Polar residues" evidence="1">
    <location>
        <begin position="1"/>
        <end position="13"/>
    </location>
</feature>
<evidence type="ECO:0000313" key="2">
    <source>
        <dbReference type="EMBL" id="CAA9367512.1"/>
    </source>
</evidence>
<feature type="non-terminal residue" evidence="2">
    <location>
        <position position="21"/>
    </location>
</feature>
<protein>
    <submittedName>
        <fullName evidence="2">Uncharacterized protein</fullName>
    </submittedName>
</protein>